<feature type="domain" description="Glycosyltransferase 2-like" evidence="4">
    <location>
        <begin position="10"/>
        <end position="125"/>
    </location>
</feature>
<evidence type="ECO:0000256" key="2">
    <source>
        <dbReference type="ARBA" id="ARBA00022676"/>
    </source>
</evidence>
<dbReference type="Pfam" id="PF00535">
    <property type="entry name" value="Glycos_transf_2"/>
    <property type="match status" value="1"/>
</dbReference>
<protein>
    <submittedName>
        <fullName evidence="5">Unannotated protein</fullName>
    </submittedName>
</protein>
<evidence type="ECO:0000259" key="4">
    <source>
        <dbReference type="Pfam" id="PF00535"/>
    </source>
</evidence>
<dbReference type="SUPFAM" id="SSF53448">
    <property type="entry name" value="Nucleotide-diphospho-sugar transferases"/>
    <property type="match status" value="1"/>
</dbReference>
<sequence>MSFEVPFVRIVILSFDGGQMTLDCLESLMKTEWPKDRYEIVMVDNGSLDDVTERVRAQYQDVRILEPLRNLGFAGGCNLGIQAIACSQGKPLHAYDHVALVNNDATVEPGWLKALVEAIEMGQDVGAASAKMLFSERFTGIDVEVSETSIAGGGDDRLVGVCVSGTRIDGERRDDRLQFDEGFHGPVGFDPSRGEEFARWSKNRGALRISETRTDESVEQVVSFRLSAETERTVTLRSDIDEVTVTIGGGYADKKPIFTWVDVSVGSDVFDVINNVGSNLYERGFGGDRGFLERDRGQFEQAVDVFAWCGGAVLLKKAYLDAVGVFDERLFLYYEDTDLSWRGRLQGWRYMYAPGAMVRHRHAQSSGVGSDTFRFYTERNRLLVLAKNAPLWLAVRSGLGEVRRTVIINVRHLILRPLTLRMPARPEAAMRRRVLKSYLSLVPAMLRDRWLMDRRCSRQSLMKWEVSK</sequence>
<dbReference type="AlphaFoldDB" id="A0A6J6Q5B2"/>
<evidence type="ECO:0000313" key="5">
    <source>
        <dbReference type="EMBL" id="CAB4706910.1"/>
    </source>
</evidence>
<dbReference type="PANTHER" id="PTHR43179">
    <property type="entry name" value="RHAMNOSYLTRANSFERASE WBBL"/>
    <property type="match status" value="1"/>
</dbReference>
<dbReference type="GO" id="GO:0016757">
    <property type="term" value="F:glycosyltransferase activity"/>
    <property type="evidence" value="ECO:0007669"/>
    <property type="project" value="UniProtKB-KW"/>
</dbReference>
<dbReference type="EMBL" id="CAEZYH010000003">
    <property type="protein sequence ID" value="CAB4706910.1"/>
    <property type="molecule type" value="Genomic_DNA"/>
</dbReference>
<gene>
    <name evidence="5" type="ORF">UFOPK2658_00148</name>
</gene>
<keyword evidence="3" id="KW-0808">Transferase</keyword>
<keyword evidence="2" id="KW-0328">Glycosyltransferase</keyword>
<dbReference type="Gene3D" id="3.90.550.10">
    <property type="entry name" value="Spore Coat Polysaccharide Biosynthesis Protein SpsA, Chain A"/>
    <property type="match status" value="2"/>
</dbReference>
<dbReference type="PANTHER" id="PTHR43179:SF12">
    <property type="entry name" value="GALACTOFURANOSYLTRANSFERASE GLFT2"/>
    <property type="match status" value="1"/>
</dbReference>
<evidence type="ECO:0000256" key="3">
    <source>
        <dbReference type="ARBA" id="ARBA00022679"/>
    </source>
</evidence>
<dbReference type="InterPro" id="IPR001173">
    <property type="entry name" value="Glyco_trans_2-like"/>
</dbReference>
<evidence type="ECO:0000256" key="1">
    <source>
        <dbReference type="ARBA" id="ARBA00006739"/>
    </source>
</evidence>
<dbReference type="InterPro" id="IPR029044">
    <property type="entry name" value="Nucleotide-diphossugar_trans"/>
</dbReference>
<accession>A0A6J6Q5B2</accession>
<comment type="similarity">
    <text evidence="1">Belongs to the glycosyltransferase 2 family.</text>
</comment>
<proteinExistence type="inferred from homology"/>
<reference evidence="5" key="1">
    <citation type="submission" date="2020-05" db="EMBL/GenBank/DDBJ databases">
        <authorList>
            <person name="Chiriac C."/>
            <person name="Salcher M."/>
            <person name="Ghai R."/>
            <person name="Kavagutti S V."/>
        </authorList>
    </citation>
    <scope>NUCLEOTIDE SEQUENCE</scope>
</reference>
<name>A0A6J6Q5B2_9ZZZZ</name>
<organism evidence="5">
    <name type="scientific">freshwater metagenome</name>
    <dbReference type="NCBI Taxonomy" id="449393"/>
    <lineage>
        <taxon>unclassified sequences</taxon>
        <taxon>metagenomes</taxon>
        <taxon>ecological metagenomes</taxon>
    </lineage>
</organism>